<feature type="compositionally biased region" description="Polar residues" evidence="7">
    <location>
        <begin position="167"/>
        <end position="192"/>
    </location>
</feature>
<feature type="region of interest" description="Disordered" evidence="7">
    <location>
        <begin position="167"/>
        <end position="219"/>
    </location>
</feature>
<dbReference type="GO" id="GO:0005739">
    <property type="term" value="C:mitochondrion"/>
    <property type="evidence" value="ECO:0007669"/>
    <property type="project" value="TreeGrafter"/>
</dbReference>
<keyword evidence="10" id="KW-1185">Reference proteome</keyword>
<organism evidence="9 10">
    <name type="scientific">Malus baccata</name>
    <name type="common">Siberian crab apple</name>
    <name type="synonym">Pyrus baccata</name>
    <dbReference type="NCBI Taxonomy" id="106549"/>
    <lineage>
        <taxon>Eukaryota</taxon>
        <taxon>Viridiplantae</taxon>
        <taxon>Streptophyta</taxon>
        <taxon>Embryophyta</taxon>
        <taxon>Tracheophyta</taxon>
        <taxon>Spermatophyta</taxon>
        <taxon>Magnoliopsida</taxon>
        <taxon>eudicotyledons</taxon>
        <taxon>Gunneridae</taxon>
        <taxon>Pentapetalae</taxon>
        <taxon>rosids</taxon>
        <taxon>fabids</taxon>
        <taxon>Rosales</taxon>
        <taxon>Rosaceae</taxon>
        <taxon>Amygdaloideae</taxon>
        <taxon>Maleae</taxon>
        <taxon>Malus</taxon>
    </lineage>
</organism>
<dbReference type="InterPro" id="IPR006369">
    <property type="entry name" value="Protohaem_IX_farnesylTrfase"/>
</dbReference>
<feature type="compositionally biased region" description="Polar residues" evidence="7">
    <location>
        <begin position="123"/>
        <end position="133"/>
    </location>
</feature>
<evidence type="ECO:0000256" key="1">
    <source>
        <dbReference type="ARBA" id="ARBA00004141"/>
    </source>
</evidence>
<proteinExistence type="predicted"/>
<keyword evidence="4 8" id="KW-1133">Transmembrane helix</keyword>
<feature type="compositionally biased region" description="Basic and acidic residues" evidence="7">
    <location>
        <begin position="72"/>
        <end position="84"/>
    </location>
</feature>
<feature type="compositionally biased region" description="Low complexity" evidence="7">
    <location>
        <begin position="309"/>
        <end position="319"/>
    </location>
</feature>
<protein>
    <recommendedName>
        <fullName evidence="6">Heme O synthase</fullName>
    </recommendedName>
</protein>
<reference evidence="9 10" key="1">
    <citation type="journal article" date="2019" name="G3 (Bethesda)">
        <title>Sequencing of a Wild Apple (Malus baccata) Genome Unravels the Differences Between Cultivated and Wild Apple Species Regarding Disease Resistance and Cold Tolerance.</title>
        <authorList>
            <person name="Chen X."/>
        </authorList>
    </citation>
    <scope>NUCLEOTIDE SEQUENCE [LARGE SCALE GENOMIC DNA]</scope>
    <source>
        <strain evidence="10">cv. Shandingzi</strain>
        <tissue evidence="9">Leaves</tissue>
    </source>
</reference>
<feature type="compositionally biased region" description="Low complexity" evidence="7">
    <location>
        <begin position="202"/>
        <end position="219"/>
    </location>
</feature>
<evidence type="ECO:0000313" key="9">
    <source>
        <dbReference type="EMBL" id="TQE06270.1"/>
    </source>
</evidence>
<sequence>MWKRVVSAPSAQLQTLASTSGSHRSSCLRHIFRLLIFTPSSSSILPYQRSRALSSTHATFTSYSSASAFAMGHEHEEVEAEHQSRINTSNQSGTDGGYSGQNSWQLQQKLNGSCADGSRDPKQSSNQYNQSYNGTFWRGTGNEFLNDPVQRNGNFRGYYGYENGGLQNTPNLNRKQLGNGNIQNPYVSQQEGSIEVRQNPDGFNSQGNSGSQGNPNQNSMQSYAQYQQNTNGHQQNPSYGQYQQNSSYAYGQYQQQPSYAQYQQHPSIGQYQQSPRVGQYQTNSDAFQNTIVDSHMGSESKSEGKLIEASENSPSSSSLEELDRFCKEGKVKEAVEILGLLEKQHVHDCTTRNTIVDRWAAASGQVSLNAMLLPAALYFWQIPHFMALAYLCRDDYAAGGFRMFSLADASGRRTASVALRNCIYMIPLGFLAYDWGMTSGWFCLESTLLTLAIAATSFSFYRDRTRHKARKMFHASLLYLPVFMSGILFHRIVDNQQCLTEENFESSVELSLPLQDGNVNRKNRLRNSTDGTQVRPPVSYASIAPFPFLPVPSYAAP</sequence>
<feature type="transmembrane region" description="Helical" evidence="8">
    <location>
        <begin position="473"/>
        <end position="493"/>
    </location>
</feature>
<comment type="subcellular location">
    <subcellularLocation>
        <location evidence="1">Membrane</location>
        <topology evidence="1">Multi-pass membrane protein</topology>
    </subcellularLocation>
</comment>
<feature type="region of interest" description="Disordered" evidence="7">
    <location>
        <begin position="295"/>
        <end position="320"/>
    </location>
</feature>
<dbReference type="Proteomes" id="UP000315295">
    <property type="component" value="Unassembled WGS sequence"/>
</dbReference>
<keyword evidence="3 8" id="KW-0812">Transmembrane</keyword>
<name>A0A540N711_MALBA</name>
<dbReference type="GO" id="GO:0016020">
    <property type="term" value="C:membrane"/>
    <property type="evidence" value="ECO:0007669"/>
    <property type="project" value="UniProtKB-SubCell"/>
</dbReference>
<feature type="compositionally biased region" description="Polar residues" evidence="7">
    <location>
        <begin position="100"/>
        <end position="111"/>
    </location>
</feature>
<accession>A0A540N711</accession>
<dbReference type="GO" id="GO:0006784">
    <property type="term" value="P:heme A biosynthetic process"/>
    <property type="evidence" value="ECO:0007669"/>
    <property type="project" value="TreeGrafter"/>
</dbReference>
<evidence type="ECO:0000256" key="3">
    <source>
        <dbReference type="ARBA" id="ARBA00022692"/>
    </source>
</evidence>
<comment type="caution">
    <text evidence="9">The sequence shown here is derived from an EMBL/GenBank/DDBJ whole genome shotgun (WGS) entry which is preliminary data.</text>
</comment>
<dbReference type="PANTHER" id="PTHR43448:SF2">
    <property type="entry name" value="PROTOHEME IX FARNESYLTRANSFERASE, MITOCHONDRIAL"/>
    <property type="match status" value="1"/>
</dbReference>
<evidence type="ECO:0000256" key="2">
    <source>
        <dbReference type="ARBA" id="ARBA00022679"/>
    </source>
</evidence>
<keyword evidence="2" id="KW-0808">Transferase</keyword>
<gene>
    <name evidence="9" type="ORF">C1H46_008119</name>
</gene>
<dbReference type="CDD" id="cd13957">
    <property type="entry name" value="PT_UbiA_Cox10"/>
    <property type="match status" value="1"/>
</dbReference>
<feature type="compositionally biased region" description="Basic and acidic residues" evidence="7">
    <location>
        <begin position="296"/>
        <end position="308"/>
    </location>
</feature>
<dbReference type="Pfam" id="PF01040">
    <property type="entry name" value="UbiA"/>
    <property type="match status" value="1"/>
</dbReference>
<dbReference type="PANTHER" id="PTHR43448">
    <property type="entry name" value="PROTOHEME IX FARNESYLTRANSFERASE, MITOCHONDRIAL"/>
    <property type="match status" value="1"/>
</dbReference>
<feature type="region of interest" description="Disordered" evidence="7">
    <location>
        <begin position="71"/>
        <end position="133"/>
    </location>
</feature>
<dbReference type="InterPro" id="IPR000537">
    <property type="entry name" value="UbiA_prenyltransferase"/>
</dbReference>
<keyword evidence="5 8" id="KW-0472">Membrane</keyword>
<dbReference type="EMBL" id="VIEB01000107">
    <property type="protein sequence ID" value="TQE06270.1"/>
    <property type="molecule type" value="Genomic_DNA"/>
</dbReference>
<dbReference type="STRING" id="106549.A0A540N711"/>
<evidence type="ECO:0000256" key="4">
    <source>
        <dbReference type="ARBA" id="ARBA00022989"/>
    </source>
</evidence>
<feature type="transmembrane region" description="Helical" evidence="8">
    <location>
        <begin position="439"/>
        <end position="461"/>
    </location>
</feature>
<evidence type="ECO:0000256" key="7">
    <source>
        <dbReference type="SAM" id="MobiDB-lite"/>
    </source>
</evidence>
<evidence type="ECO:0000256" key="8">
    <source>
        <dbReference type="SAM" id="Phobius"/>
    </source>
</evidence>
<dbReference type="GO" id="GO:0008495">
    <property type="term" value="F:protoheme IX farnesyltransferase activity"/>
    <property type="evidence" value="ECO:0007669"/>
    <property type="project" value="InterPro"/>
</dbReference>
<evidence type="ECO:0000256" key="6">
    <source>
        <dbReference type="ARBA" id="ARBA00030253"/>
    </source>
</evidence>
<evidence type="ECO:0000256" key="5">
    <source>
        <dbReference type="ARBA" id="ARBA00023136"/>
    </source>
</evidence>
<evidence type="ECO:0000313" key="10">
    <source>
        <dbReference type="Proteomes" id="UP000315295"/>
    </source>
</evidence>
<dbReference type="AlphaFoldDB" id="A0A540N711"/>